<protein>
    <recommendedName>
        <fullName evidence="4">Tyrosine specific protein phosphatases domain-containing protein</fullName>
    </recommendedName>
</protein>
<evidence type="ECO:0000313" key="2">
    <source>
        <dbReference type="EMBL" id="CAH0536255.1"/>
    </source>
</evidence>
<dbReference type="InterPro" id="IPR016130">
    <property type="entry name" value="Tyr_Pase_AS"/>
</dbReference>
<proteinExistence type="predicted"/>
<organism evidence="2 3">
    <name type="scientific">Vibrio marisflavi CECT 7928</name>
    <dbReference type="NCBI Taxonomy" id="634439"/>
    <lineage>
        <taxon>Bacteria</taxon>
        <taxon>Pseudomonadati</taxon>
        <taxon>Pseudomonadota</taxon>
        <taxon>Gammaproteobacteria</taxon>
        <taxon>Vibrionales</taxon>
        <taxon>Vibrionaceae</taxon>
        <taxon>Vibrio</taxon>
    </lineage>
</organism>
<dbReference type="PANTHER" id="PTHR38745:SF2">
    <property type="entry name" value="TYROSINE SPECIFIC PROTEIN PHOSPHATASES DOMAIN-CONTAINING PROTEIN"/>
    <property type="match status" value="1"/>
</dbReference>
<dbReference type="PANTHER" id="PTHR38745">
    <property type="entry name" value="PHOSPHATASE, PUTATIVE-RELATED"/>
    <property type="match status" value="1"/>
</dbReference>
<dbReference type="SUPFAM" id="SSF52799">
    <property type="entry name" value="(Phosphotyrosine protein) phosphatases II"/>
    <property type="match status" value="1"/>
</dbReference>
<gene>
    <name evidence="2" type="ORF">VMF7928_00297</name>
</gene>
<keyword evidence="3" id="KW-1185">Reference proteome</keyword>
<evidence type="ECO:0000313" key="3">
    <source>
        <dbReference type="Proteomes" id="UP000838748"/>
    </source>
</evidence>
<evidence type="ECO:0000256" key="1">
    <source>
        <dbReference type="SAM" id="SignalP"/>
    </source>
</evidence>
<dbReference type="PROSITE" id="PS00383">
    <property type="entry name" value="TYR_PHOSPHATASE_1"/>
    <property type="match status" value="1"/>
</dbReference>
<feature type="signal peptide" evidence="1">
    <location>
        <begin position="1"/>
        <end position="19"/>
    </location>
</feature>
<feature type="chain" id="PRO_5045823424" description="Tyrosine specific protein phosphatases domain-containing protein" evidence="1">
    <location>
        <begin position="20"/>
        <end position="335"/>
    </location>
</feature>
<dbReference type="RefSeq" id="WP_237359720.1">
    <property type="nucleotide sequence ID" value="NZ_CAKLDM010000001.1"/>
</dbReference>
<dbReference type="Gene3D" id="3.90.190.10">
    <property type="entry name" value="Protein tyrosine phosphatase superfamily"/>
    <property type="match status" value="1"/>
</dbReference>
<dbReference type="Proteomes" id="UP000838748">
    <property type="component" value="Unassembled WGS sequence"/>
</dbReference>
<evidence type="ECO:0008006" key="4">
    <source>
        <dbReference type="Google" id="ProtNLM"/>
    </source>
</evidence>
<accession>A0ABM8ZZ03</accession>
<dbReference type="EMBL" id="CAKLDM010000001">
    <property type="protein sequence ID" value="CAH0536255.1"/>
    <property type="molecule type" value="Genomic_DNA"/>
</dbReference>
<comment type="caution">
    <text evidence="2">The sequence shown here is derived from an EMBL/GenBank/DDBJ whole genome shotgun (WGS) entry which is preliminary data.</text>
</comment>
<keyword evidence="1" id="KW-0732">Signal</keyword>
<sequence>MRKLLCIMVALLWSSTSFAQAVLDSVQFLDYSAKTGNYIFRGDLPDYQNADGKTYTFDMTTLKEKLANAKLSNGTPALPSQYFLVDISLLDPALNPNDARNDLAEVQYFVHNPTEGKFIAWPLLGSYVPPVSVSKTVKIKHIPITKTLEIPNTPWYAQGKFSSTFNYDNLYKRAVALHKMLNTKYKDMPVVFYIHCHSGCDRTGMMATAYSIIAAKTLPSLKTLIDGYWPIQNGTAYRNDQSDYDRGCGRDPNYWATSQILWLCYYKVGEIDGYQNWADNADQINSDYKRYCLTPIKQNSINSTGNFFASLQKLPTDGMDKNATGLPFITQLNSN</sequence>
<dbReference type="InterPro" id="IPR029021">
    <property type="entry name" value="Prot-tyrosine_phosphatase-like"/>
</dbReference>
<reference evidence="2" key="1">
    <citation type="submission" date="2021-11" db="EMBL/GenBank/DDBJ databases">
        <authorList>
            <person name="Rodrigo-Torres L."/>
            <person name="Arahal R. D."/>
            <person name="Lucena T."/>
        </authorList>
    </citation>
    <scope>NUCLEOTIDE SEQUENCE</scope>
    <source>
        <strain evidence="2">CECT 7928</strain>
    </source>
</reference>
<name>A0ABM8ZZ03_9VIBR</name>